<dbReference type="Gene3D" id="1.10.10.60">
    <property type="entry name" value="Homeodomain-like"/>
    <property type="match status" value="1"/>
</dbReference>
<dbReference type="PANTHER" id="PTHR30055:SF234">
    <property type="entry name" value="HTH-TYPE TRANSCRIPTIONAL REGULATOR BETI"/>
    <property type="match status" value="1"/>
</dbReference>
<dbReference type="InterPro" id="IPR041490">
    <property type="entry name" value="KstR2_TetR_C"/>
</dbReference>
<keyword evidence="2 4" id="KW-0238">DNA-binding</keyword>
<feature type="DNA-binding region" description="H-T-H motif" evidence="4">
    <location>
        <begin position="41"/>
        <end position="60"/>
    </location>
</feature>
<evidence type="ECO:0000313" key="7">
    <source>
        <dbReference type="Proteomes" id="UP001059836"/>
    </source>
</evidence>
<dbReference type="Pfam" id="PF17932">
    <property type="entry name" value="TetR_C_24"/>
    <property type="match status" value="1"/>
</dbReference>
<feature type="domain" description="HTH tetR-type" evidence="5">
    <location>
        <begin position="18"/>
        <end position="78"/>
    </location>
</feature>
<evidence type="ECO:0000256" key="4">
    <source>
        <dbReference type="PROSITE-ProRule" id="PRU00335"/>
    </source>
</evidence>
<dbReference type="InterPro" id="IPR036271">
    <property type="entry name" value="Tet_transcr_reg_TetR-rel_C_sf"/>
</dbReference>
<evidence type="ECO:0000256" key="3">
    <source>
        <dbReference type="ARBA" id="ARBA00023163"/>
    </source>
</evidence>
<dbReference type="InterPro" id="IPR050109">
    <property type="entry name" value="HTH-type_TetR-like_transc_reg"/>
</dbReference>
<organism evidence="6 7">
    <name type="scientific">Gordonia pseudamarae</name>
    <dbReference type="NCBI Taxonomy" id="2831662"/>
    <lineage>
        <taxon>Bacteria</taxon>
        <taxon>Bacillati</taxon>
        <taxon>Actinomycetota</taxon>
        <taxon>Actinomycetes</taxon>
        <taxon>Mycobacteriales</taxon>
        <taxon>Gordoniaceae</taxon>
        <taxon>Gordonia</taxon>
    </lineage>
</organism>
<evidence type="ECO:0000256" key="2">
    <source>
        <dbReference type="ARBA" id="ARBA00023125"/>
    </source>
</evidence>
<keyword evidence="1" id="KW-0805">Transcription regulation</keyword>
<gene>
    <name evidence="6" type="ORF">GII31_14755</name>
</gene>
<evidence type="ECO:0000313" key="6">
    <source>
        <dbReference type="EMBL" id="QHN37610.1"/>
    </source>
</evidence>
<dbReference type="Gene3D" id="1.10.357.10">
    <property type="entry name" value="Tetracycline Repressor, domain 2"/>
    <property type="match status" value="1"/>
</dbReference>
<dbReference type="InterPro" id="IPR001647">
    <property type="entry name" value="HTH_TetR"/>
</dbReference>
<reference evidence="6" key="1">
    <citation type="journal article" date="2021" name="Nat. Microbiol.">
        <title>Cocultivation of an ultrasmall environmental parasitic bacterium with lytic ability against bacteria associated with wastewater foams.</title>
        <authorList>
            <person name="Batinovic S."/>
            <person name="Rose J.J.A."/>
            <person name="Ratcliffe J."/>
            <person name="Seviour R.J."/>
            <person name="Petrovski S."/>
        </authorList>
    </citation>
    <scope>NUCLEOTIDE SEQUENCE</scope>
    <source>
        <strain evidence="6">CON9</strain>
    </source>
</reference>
<accession>A0ABX6IR79</accession>
<keyword evidence="3" id="KW-0804">Transcription</keyword>
<dbReference type="InterPro" id="IPR009057">
    <property type="entry name" value="Homeodomain-like_sf"/>
</dbReference>
<dbReference type="Proteomes" id="UP001059836">
    <property type="component" value="Chromosome"/>
</dbReference>
<sequence length="219" mass="24400">MGVGSPSERGERRGRKSIQTRTRILDATAKVLSTKGYAGTHLRDVAEVAGVRATAIYYYFDSRDALVEEVLWWGLADLRRHVRDTLDAAGPCDNRIDRIMMAVDAHLRRELEVSDYTTASIRNTAQIPEHLRTRAGKEAADYGRMWHQLIEDAAHEGEIRSDMDLFVVRMLLLGSLNWAAEWHRADLVPVATVVTSAQALIRQALTAPHAAQQTVATLG</sequence>
<protein>
    <submittedName>
        <fullName evidence="6">TetR family transcriptional regulator</fullName>
    </submittedName>
</protein>
<dbReference type="SUPFAM" id="SSF48498">
    <property type="entry name" value="Tetracyclin repressor-like, C-terminal domain"/>
    <property type="match status" value="1"/>
</dbReference>
<dbReference type="SUPFAM" id="SSF46689">
    <property type="entry name" value="Homeodomain-like"/>
    <property type="match status" value="1"/>
</dbReference>
<name>A0ABX6IR79_9ACTN</name>
<evidence type="ECO:0000256" key="1">
    <source>
        <dbReference type="ARBA" id="ARBA00023015"/>
    </source>
</evidence>
<dbReference type="PRINTS" id="PR00455">
    <property type="entry name" value="HTHTETR"/>
</dbReference>
<keyword evidence="7" id="KW-1185">Reference proteome</keyword>
<evidence type="ECO:0000259" key="5">
    <source>
        <dbReference type="PROSITE" id="PS50977"/>
    </source>
</evidence>
<dbReference type="Pfam" id="PF00440">
    <property type="entry name" value="TetR_N"/>
    <property type="match status" value="1"/>
</dbReference>
<dbReference type="EMBL" id="CP045809">
    <property type="protein sequence ID" value="QHN37610.1"/>
    <property type="molecule type" value="Genomic_DNA"/>
</dbReference>
<dbReference type="PANTHER" id="PTHR30055">
    <property type="entry name" value="HTH-TYPE TRANSCRIPTIONAL REGULATOR RUTR"/>
    <property type="match status" value="1"/>
</dbReference>
<proteinExistence type="predicted"/>
<dbReference type="PROSITE" id="PS50977">
    <property type="entry name" value="HTH_TETR_2"/>
    <property type="match status" value="1"/>
</dbReference>